<dbReference type="PROSITE" id="PS50043">
    <property type="entry name" value="HTH_LUXR_2"/>
    <property type="match status" value="1"/>
</dbReference>
<dbReference type="InterPro" id="IPR036388">
    <property type="entry name" value="WH-like_DNA-bd_sf"/>
</dbReference>
<dbReference type="SMART" id="SM00382">
    <property type="entry name" value="AAA"/>
    <property type="match status" value="1"/>
</dbReference>
<evidence type="ECO:0000256" key="1">
    <source>
        <dbReference type="ARBA" id="ARBA00022741"/>
    </source>
</evidence>
<evidence type="ECO:0000259" key="3">
    <source>
        <dbReference type="PROSITE" id="PS50043"/>
    </source>
</evidence>
<protein>
    <recommendedName>
        <fullName evidence="3">HTH luxR-type domain-containing protein</fullName>
    </recommendedName>
</protein>
<dbReference type="SUPFAM" id="SSF46894">
    <property type="entry name" value="C-terminal effector domain of the bipartite response regulators"/>
    <property type="match status" value="1"/>
</dbReference>
<evidence type="ECO:0000313" key="4">
    <source>
        <dbReference type="EMBL" id="RAG82172.1"/>
    </source>
</evidence>
<dbReference type="PANTHER" id="PTHR16305">
    <property type="entry name" value="TESTICULAR SOLUBLE ADENYLYL CYCLASE"/>
    <property type="match status" value="1"/>
</dbReference>
<dbReference type="GO" id="GO:0005524">
    <property type="term" value="F:ATP binding"/>
    <property type="evidence" value="ECO:0007669"/>
    <property type="project" value="UniProtKB-KW"/>
</dbReference>
<keyword evidence="5" id="KW-1185">Reference proteome</keyword>
<dbReference type="InterPro" id="IPR000792">
    <property type="entry name" value="Tscrpt_reg_LuxR_C"/>
</dbReference>
<keyword evidence="1" id="KW-0547">Nucleotide-binding</keyword>
<sequence length="939" mass="98936">MVGTPGYPRGVEAAGLVGRSDEAALINAFLVESVSGNSGGALLLTGEPGVGKTVLLDCAAEAARAAGTQVLRGAGVEFETHVTYAGLHQILLPLDVEFEHLRRRHRSVLSAALGLGASPAPDPTDVSEATLALLRLAAAHRPLLVIVDDVHWLDQPSAAVLELVSHRFTGGPLGLIAASRPADSSFRQSKIPAHKVQPLGDEAAAELLRDRFPTLTPRARARLVAEAQGNPLALLELAGEASGVHSADGMAPAVVAPARSLRTLFASRVGQLPAAARHLLVRAALDGTGDPRVLRTTGAGHPRYGDLAPAEQAGLVCFDEDAGRIAFAHPLIPSVVLKQSTSEELRSAHRALAQLLADQPERRAWHLAEATIGPDAWVAALLADVAQQSMQRGDAVGAVSALLRSAELSPSGSDRSRRLAEAALLGAEVTGELCRTPQLLATAREADPDHHHALQAAATASYMLLSGAGDVDTAHQLLAGALDGFSDRGADDERELDEVLGSLIMVCFYGGKADLWDLFHKTVAPAAPDVLVSLSGSTLCDPVRAESAVLEQLDRLIEASAHEADPGRIVRLATAGLFVDRASGLRQALLRVVHDGRRGGAVASAINALLLLGFDSFVTGAWDEAEDLLIEAQELCEAHGYGLLALSGRFIRALLAAGRGDFEAAGVLVDNITHWAAPRRFQVAQMYTHRIRALAALGRADYEDAYRNATAIGPAGVFVPCAPLNLHMLMDLVEAAVGSNRRTEADAHVTAIREAGIADLSPRLALLAAGASAIAASGTVATTLFEEALSAPGVERWSFELARVRLAYGQHLRRSRHVAASRVQLEAALDAFERIGARPWATRARNELRATAERRSRTRATGPAALTPRELEIARLAASGLSNKQIGEQLRLSARTVGAHLRHVFQKLGVASRVVLGEALGPVCPEPAETGRPPLKKES</sequence>
<name>A0A2X0IB30_9ACTN</name>
<dbReference type="Pfam" id="PF13191">
    <property type="entry name" value="AAA_16"/>
    <property type="match status" value="1"/>
</dbReference>
<dbReference type="PROSITE" id="PS00622">
    <property type="entry name" value="HTH_LUXR_1"/>
    <property type="match status" value="1"/>
</dbReference>
<proteinExistence type="predicted"/>
<dbReference type="SMART" id="SM00421">
    <property type="entry name" value="HTH_LUXR"/>
    <property type="match status" value="1"/>
</dbReference>
<dbReference type="InterPro" id="IPR027417">
    <property type="entry name" value="P-loop_NTPase"/>
</dbReference>
<dbReference type="EMBL" id="QKYN01000121">
    <property type="protein sequence ID" value="RAG82172.1"/>
    <property type="molecule type" value="Genomic_DNA"/>
</dbReference>
<dbReference type="Proteomes" id="UP000248889">
    <property type="component" value="Unassembled WGS sequence"/>
</dbReference>
<keyword evidence="2" id="KW-0067">ATP-binding</keyword>
<dbReference type="PANTHER" id="PTHR16305:SF35">
    <property type="entry name" value="TRANSCRIPTIONAL ACTIVATOR DOMAIN"/>
    <property type="match status" value="1"/>
</dbReference>
<dbReference type="GO" id="GO:0006355">
    <property type="term" value="P:regulation of DNA-templated transcription"/>
    <property type="evidence" value="ECO:0007669"/>
    <property type="project" value="InterPro"/>
</dbReference>
<evidence type="ECO:0000313" key="5">
    <source>
        <dbReference type="Proteomes" id="UP000248889"/>
    </source>
</evidence>
<dbReference type="Pfam" id="PF00196">
    <property type="entry name" value="GerE"/>
    <property type="match status" value="1"/>
</dbReference>
<dbReference type="RefSeq" id="WP_111505904.1">
    <property type="nucleotide sequence ID" value="NZ_QKYN01000121.1"/>
</dbReference>
<dbReference type="CDD" id="cd06170">
    <property type="entry name" value="LuxR_C_like"/>
    <property type="match status" value="1"/>
</dbReference>
<dbReference type="GO" id="GO:0004016">
    <property type="term" value="F:adenylate cyclase activity"/>
    <property type="evidence" value="ECO:0007669"/>
    <property type="project" value="TreeGrafter"/>
</dbReference>
<dbReference type="InterPro" id="IPR041664">
    <property type="entry name" value="AAA_16"/>
</dbReference>
<gene>
    <name evidence="4" type="ORF">DN069_28910</name>
</gene>
<reference evidence="4 5" key="1">
    <citation type="submission" date="2018-06" db="EMBL/GenBank/DDBJ databases">
        <title>Streptacidiphilus pinicola sp. nov., isolated from pine grove soil.</title>
        <authorList>
            <person name="Roh S.G."/>
            <person name="Park S."/>
            <person name="Kim M.-K."/>
            <person name="Yun B.-R."/>
            <person name="Park J."/>
            <person name="Kim M.J."/>
            <person name="Kim Y.S."/>
            <person name="Kim S.B."/>
        </authorList>
    </citation>
    <scope>NUCLEOTIDE SEQUENCE [LARGE SCALE GENOMIC DNA]</scope>
    <source>
        <strain evidence="4 5">MMS16-CNU450</strain>
    </source>
</reference>
<dbReference type="SUPFAM" id="SSF52540">
    <property type="entry name" value="P-loop containing nucleoside triphosphate hydrolases"/>
    <property type="match status" value="1"/>
</dbReference>
<feature type="domain" description="HTH luxR-type" evidence="3">
    <location>
        <begin position="859"/>
        <end position="921"/>
    </location>
</feature>
<dbReference type="GO" id="GO:0003677">
    <property type="term" value="F:DNA binding"/>
    <property type="evidence" value="ECO:0007669"/>
    <property type="project" value="InterPro"/>
</dbReference>
<dbReference type="OrthoDB" id="7053960at2"/>
<organism evidence="4 5">
    <name type="scientific">Streptacidiphilus pinicola</name>
    <dbReference type="NCBI Taxonomy" id="2219663"/>
    <lineage>
        <taxon>Bacteria</taxon>
        <taxon>Bacillati</taxon>
        <taxon>Actinomycetota</taxon>
        <taxon>Actinomycetes</taxon>
        <taxon>Kitasatosporales</taxon>
        <taxon>Streptomycetaceae</taxon>
        <taxon>Streptacidiphilus</taxon>
    </lineage>
</organism>
<dbReference type="InterPro" id="IPR016032">
    <property type="entry name" value="Sig_transdc_resp-reg_C-effctor"/>
</dbReference>
<accession>A0A2X0IB30</accession>
<dbReference type="InterPro" id="IPR003593">
    <property type="entry name" value="AAA+_ATPase"/>
</dbReference>
<dbReference type="Gene3D" id="1.10.10.10">
    <property type="entry name" value="Winged helix-like DNA-binding domain superfamily/Winged helix DNA-binding domain"/>
    <property type="match status" value="1"/>
</dbReference>
<evidence type="ECO:0000256" key="2">
    <source>
        <dbReference type="ARBA" id="ARBA00022840"/>
    </source>
</evidence>
<dbReference type="GO" id="GO:0005737">
    <property type="term" value="C:cytoplasm"/>
    <property type="evidence" value="ECO:0007669"/>
    <property type="project" value="TreeGrafter"/>
</dbReference>
<comment type="caution">
    <text evidence="4">The sequence shown here is derived from an EMBL/GenBank/DDBJ whole genome shotgun (WGS) entry which is preliminary data.</text>
</comment>
<dbReference type="Gene3D" id="3.40.50.300">
    <property type="entry name" value="P-loop containing nucleotide triphosphate hydrolases"/>
    <property type="match status" value="1"/>
</dbReference>
<dbReference type="AlphaFoldDB" id="A0A2X0IB30"/>
<dbReference type="PRINTS" id="PR00038">
    <property type="entry name" value="HTHLUXR"/>
</dbReference>